<name>A0AAE6IYU3_CAMFE</name>
<gene>
    <name evidence="7" type="ORF">CFVT_0878</name>
</gene>
<keyword evidence="3 6" id="KW-0285">Flavoprotein</keyword>
<evidence type="ECO:0000256" key="2">
    <source>
        <dbReference type="ARBA" id="ARBA00004777"/>
    </source>
</evidence>
<evidence type="ECO:0000256" key="1">
    <source>
        <dbReference type="ARBA" id="ARBA00001974"/>
    </source>
</evidence>
<comment type="cofactor">
    <cofactor evidence="1 6">
        <name>FAD</name>
        <dbReference type="ChEBI" id="CHEBI:57692"/>
    </cofactor>
</comment>
<protein>
    <recommendedName>
        <fullName evidence="6">Methylenetetrahydrofolate reductase</fullName>
    </recommendedName>
</protein>
<evidence type="ECO:0000256" key="5">
    <source>
        <dbReference type="ARBA" id="ARBA00023002"/>
    </source>
</evidence>
<dbReference type="Pfam" id="PF02219">
    <property type="entry name" value="MTHFR"/>
    <property type="match status" value="1"/>
</dbReference>
<dbReference type="SUPFAM" id="SSF51730">
    <property type="entry name" value="FAD-linked oxidoreductase"/>
    <property type="match status" value="1"/>
</dbReference>
<evidence type="ECO:0000313" key="8">
    <source>
        <dbReference type="Proteomes" id="UP000322035"/>
    </source>
</evidence>
<dbReference type="InterPro" id="IPR029041">
    <property type="entry name" value="FAD-linked_oxidoreductase-like"/>
</dbReference>
<sequence length="306" mass="34708">MSKFESKKNMLKKKIKDNTPGILLYGLTPPKLNLTHEEAIIVAKKQLERLENRGIDGLVIYDLQDESNRNKSERTFEFCGTIKPEIYHKEFLKLAYPAVIYKAVGNYTQDEFCRFLNDSGENLSVFVGASSKKDSPKLSLDMAYKLKKEQGRDITLGGICIPERHEKKGDEDLRVAGKTIKGCEFFITQAVYNLENAKRFLDDYSNLNIKKVPIIFTFTPCGSLKTLEFMRWLGISVPKQFENRLFKSDDPLKASISLSLDMFEFLFKYGKAKGISIGANVESISTRKVEIEASVELVNGIKSIIS</sequence>
<dbReference type="Gene3D" id="3.20.20.220">
    <property type="match status" value="1"/>
</dbReference>
<evidence type="ECO:0000256" key="3">
    <source>
        <dbReference type="ARBA" id="ARBA00022630"/>
    </source>
</evidence>
<evidence type="ECO:0000313" key="7">
    <source>
        <dbReference type="EMBL" id="QEL44831.1"/>
    </source>
</evidence>
<dbReference type="GO" id="GO:0004489">
    <property type="term" value="F:methylenetetrahydrofolate reductase [NAD(P)H] activity"/>
    <property type="evidence" value="ECO:0007669"/>
    <property type="project" value="InterPro"/>
</dbReference>
<accession>A0AAE6IYU3</accession>
<comment type="similarity">
    <text evidence="6">Belongs to the methylenetetrahydrofolate reductase family.</text>
</comment>
<organism evidence="7 8">
    <name type="scientific">Campylobacter fetus subsp. venerealis NCTC 10354</name>
    <dbReference type="NCBI Taxonomy" id="983328"/>
    <lineage>
        <taxon>Bacteria</taxon>
        <taxon>Pseudomonadati</taxon>
        <taxon>Campylobacterota</taxon>
        <taxon>Epsilonproteobacteria</taxon>
        <taxon>Campylobacterales</taxon>
        <taxon>Campylobacteraceae</taxon>
        <taxon>Campylobacter</taxon>
        <taxon>Campylobacter fetus subsp. venerealis bv. venerealis</taxon>
    </lineage>
</organism>
<reference evidence="7 8" key="1">
    <citation type="submission" date="2019-08" db="EMBL/GenBank/DDBJ databases">
        <title>Complete genomes of the Campylobacter fetus subsp. venerealis, Campylobacter lari subsp. concheus, Campylobacter sputorum bv. sputorum and Campylobacter volucris type strains.</title>
        <authorList>
            <person name="Miller W.G."/>
            <person name="Yee E."/>
        </authorList>
    </citation>
    <scope>NUCLEOTIDE SEQUENCE [LARGE SCALE GENOMIC DNA]</scope>
    <source>
        <strain evidence="7 8">NCTC 10354</strain>
    </source>
</reference>
<evidence type="ECO:0000256" key="4">
    <source>
        <dbReference type="ARBA" id="ARBA00022827"/>
    </source>
</evidence>
<keyword evidence="4 6" id="KW-0274">FAD</keyword>
<proteinExistence type="inferred from homology"/>
<dbReference type="Proteomes" id="UP000322035">
    <property type="component" value="Chromosome"/>
</dbReference>
<comment type="pathway">
    <text evidence="2 6">One-carbon metabolism; tetrahydrofolate interconversion.</text>
</comment>
<dbReference type="EMBL" id="CP043435">
    <property type="protein sequence ID" value="QEL44831.1"/>
    <property type="molecule type" value="Genomic_DNA"/>
</dbReference>
<dbReference type="InterPro" id="IPR003171">
    <property type="entry name" value="Mehydrof_redctse-like"/>
</dbReference>
<keyword evidence="5 6" id="KW-0560">Oxidoreductase</keyword>
<dbReference type="AlphaFoldDB" id="A0AAE6IYU3"/>
<dbReference type="GO" id="GO:0006555">
    <property type="term" value="P:methionine metabolic process"/>
    <property type="evidence" value="ECO:0007669"/>
    <property type="project" value="InterPro"/>
</dbReference>
<evidence type="ECO:0000256" key="6">
    <source>
        <dbReference type="RuleBase" id="RU003862"/>
    </source>
</evidence>